<evidence type="ECO:0000256" key="6">
    <source>
        <dbReference type="ARBA" id="ARBA00023027"/>
    </source>
</evidence>
<dbReference type="InterPro" id="IPR058192">
    <property type="entry name" value="WHD_ROQ1-like"/>
</dbReference>
<dbReference type="SMART" id="SM00255">
    <property type="entry name" value="TIR"/>
    <property type="match status" value="1"/>
</dbReference>
<dbReference type="Gene3D" id="3.80.10.10">
    <property type="entry name" value="Ribonuclease Inhibitor"/>
    <property type="match status" value="2"/>
</dbReference>
<dbReference type="FunFam" id="3.80.10.10:FF:000386">
    <property type="entry name" value="Disease resistance protein RPS4"/>
    <property type="match status" value="1"/>
</dbReference>
<proteinExistence type="predicted"/>
<dbReference type="SMART" id="SM00382">
    <property type="entry name" value="AAA"/>
    <property type="match status" value="1"/>
</dbReference>
<dbReference type="GO" id="GO:0061809">
    <property type="term" value="F:NAD+ nucleosidase activity, cyclic ADP-ribose generating"/>
    <property type="evidence" value="ECO:0007669"/>
    <property type="project" value="UniProtKB-EC"/>
</dbReference>
<dbReference type="Pfam" id="PF23282">
    <property type="entry name" value="WHD_ROQ1"/>
    <property type="match status" value="1"/>
</dbReference>
<dbReference type="InterPro" id="IPR042197">
    <property type="entry name" value="Apaf_helical"/>
</dbReference>
<dbReference type="Proteomes" id="UP001642260">
    <property type="component" value="Unassembled WGS sequence"/>
</dbReference>
<keyword evidence="5" id="KW-0611">Plant defense</keyword>
<reference evidence="10 11" key="1">
    <citation type="submission" date="2022-03" db="EMBL/GenBank/DDBJ databases">
        <authorList>
            <person name="Macdonald S."/>
            <person name="Ahmed S."/>
            <person name="Newling K."/>
        </authorList>
    </citation>
    <scope>NUCLEOTIDE SEQUENCE [LARGE SCALE GENOMIC DNA]</scope>
</reference>
<evidence type="ECO:0000256" key="8">
    <source>
        <dbReference type="SAM" id="MobiDB-lite"/>
    </source>
</evidence>
<dbReference type="FunFam" id="3.40.50.300:FF:001002">
    <property type="entry name" value="Disease resistance protein (TIR-NBS-LRR class)"/>
    <property type="match status" value="1"/>
</dbReference>
<evidence type="ECO:0000313" key="11">
    <source>
        <dbReference type="Proteomes" id="UP001642260"/>
    </source>
</evidence>
<name>A0ABC8LBN5_ERUVS</name>
<evidence type="ECO:0000313" key="10">
    <source>
        <dbReference type="EMBL" id="CAH8380967.1"/>
    </source>
</evidence>
<dbReference type="InterPro" id="IPR003593">
    <property type="entry name" value="AAA+_ATPase"/>
</dbReference>
<dbReference type="Gene3D" id="1.10.8.430">
    <property type="entry name" value="Helical domain of apoptotic protease-activating factors"/>
    <property type="match status" value="1"/>
</dbReference>
<feature type="domain" description="TIR" evidence="9">
    <location>
        <begin position="15"/>
        <end position="179"/>
    </location>
</feature>
<evidence type="ECO:0000256" key="5">
    <source>
        <dbReference type="ARBA" id="ARBA00022821"/>
    </source>
</evidence>
<gene>
    <name evidence="10" type="ORF">ERUC_LOCUS33450</name>
</gene>
<dbReference type="EC" id="3.2.2.6" evidence="1"/>
<feature type="compositionally biased region" description="Basic and acidic residues" evidence="8">
    <location>
        <begin position="1142"/>
        <end position="1153"/>
    </location>
</feature>
<keyword evidence="3" id="KW-0677">Repeat</keyword>
<dbReference type="PANTHER" id="PTHR11017">
    <property type="entry name" value="LEUCINE-RICH REPEAT-CONTAINING PROTEIN"/>
    <property type="match status" value="1"/>
</dbReference>
<evidence type="ECO:0000256" key="1">
    <source>
        <dbReference type="ARBA" id="ARBA00011982"/>
    </source>
</evidence>
<evidence type="ECO:0000256" key="7">
    <source>
        <dbReference type="ARBA" id="ARBA00047304"/>
    </source>
</evidence>
<dbReference type="InterPro" id="IPR000157">
    <property type="entry name" value="TIR_dom"/>
</dbReference>
<keyword evidence="11" id="KW-1185">Reference proteome</keyword>
<dbReference type="InterPro" id="IPR027417">
    <property type="entry name" value="P-loop_NTPase"/>
</dbReference>
<organism evidence="10 11">
    <name type="scientific">Eruca vesicaria subsp. sativa</name>
    <name type="common">Garden rocket</name>
    <name type="synonym">Eruca sativa</name>
    <dbReference type="NCBI Taxonomy" id="29727"/>
    <lineage>
        <taxon>Eukaryota</taxon>
        <taxon>Viridiplantae</taxon>
        <taxon>Streptophyta</taxon>
        <taxon>Embryophyta</taxon>
        <taxon>Tracheophyta</taxon>
        <taxon>Spermatophyta</taxon>
        <taxon>Magnoliopsida</taxon>
        <taxon>eudicotyledons</taxon>
        <taxon>Gunneridae</taxon>
        <taxon>Pentapetalae</taxon>
        <taxon>rosids</taxon>
        <taxon>malvids</taxon>
        <taxon>Brassicales</taxon>
        <taxon>Brassicaceae</taxon>
        <taxon>Brassiceae</taxon>
        <taxon>Eruca</taxon>
    </lineage>
</organism>
<dbReference type="InterPro" id="IPR045344">
    <property type="entry name" value="C-JID"/>
</dbReference>
<dbReference type="InterPro" id="IPR044974">
    <property type="entry name" value="Disease_R_plants"/>
</dbReference>
<accession>A0ABC8LBN5</accession>
<keyword evidence="2" id="KW-0433">Leucine-rich repeat</keyword>
<dbReference type="InterPro" id="IPR035897">
    <property type="entry name" value="Toll_tir_struct_dom_sf"/>
</dbReference>
<dbReference type="Pfam" id="PF07725">
    <property type="entry name" value="LRR_3"/>
    <property type="match status" value="1"/>
</dbReference>
<dbReference type="SUPFAM" id="SSF52200">
    <property type="entry name" value="Toll/Interleukin receptor TIR domain"/>
    <property type="match status" value="1"/>
</dbReference>
<comment type="catalytic activity">
    <reaction evidence="7">
        <text>NAD(+) + H2O = ADP-D-ribose + nicotinamide + H(+)</text>
        <dbReference type="Rhea" id="RHEA:16301"/>
        <dbReference type="ChEBI" id="CHEBI:15377"/>
        <dbReference type="ChEBI" id="CHEBI:15378"/>
        <dbReference type="ChEBI" id="CHEBI:17154"/>
        <dbReference type="ChEBI" id="CHEBI:57540"/>
        <dbReference type="ChEBI" id="CHEBI:57967"/>
        <dbReference type="EC" id="3.2.2.6"/>
    </reaction>
    <physiologicalReaction direction="left-to-right" evidence="7">
        <dbReference type="Rhea" id="RHEA:16302"/>
    </physiologicalReaction>
</comment>
<keyword evidence="4" id="KW-0378">Hydrolase</keyword>
<dbReference type="PANTHER" id="PTHR11017:SF569">
    <property type="entry name" value="DISEASE RESISTANCE PROTEIN"/>
    <property type="match status" value="1"/>
</dbReference>
<dbReference type="InterPro" id="IPR011713">
    <property type="entry name" value="Leu-rich_rpt_3"/>
</dbReference>
<dbReference type="SUPFAM" id="SSF52058">
    <property type="entry name" value="L domain-like"/>
    <property type="match status" value="1"/>
</dbReference>
<evidence type="ECO:0000256" key="2">
    <source>
        <dbReference type="ARBA" id="ARBA00022614"/>
    </source>
</evidence>
<dbReference type="Pfam" id="PF20160">
    <property type="entry name" value="C-JID"/>
    <property type="match status" value="1"/>
</dbReference>
<evidence type="ECO:0000259" key="9">
    <source>
        <dbReference type="PROSITE" id="PS50104"/>
    </source>
</evidence>
<dbReference type="Pfam" id="PF00931">
    <property type="entry name" value="NB-ARC"/>
    <property type="match status" value="1"/>
</dbReference>
<dbReference type="Gene3D" id="3.40.50.10140">
    <property type="entry name" value="Toll/interleukin-1 receptor homology (TIR) domain"/>
    <property type="match status" value="1"/>
</dbReference>
<sequence>MSASSSTSLLPPRQWRYDVFPSFSGQDVRRNFLSHLLGEFTHKGINTFVDDQIRRSESIGPELVRAIRASRIGLVILTKNYASSSWCLDELLEIMECRETAGQSVMTVFYDLNPSDVRKQSGDFGDAFERTCEGKTEEHKQKWKEALTNVANILGEHSYNWDSEAAMILKIATDVTNMLNFTPSRDFDHLVGMEAHIAKMSSLLCMESNEVRVVGMWGPAGIGKTTIARALYNRVSKDFQLSVFMENVKGSYRGNELDSYSSKLRLQEQFLSEMLNLKDMRINHLGVAEERLNSRKVFIVLDDVDKLEQLEALADEPRWFGAGSRIIVTTEHKELFKGHGVNYIYEVNFPSWNEALQIFSQSAFKQDYPPEGFMELAVEVTRVTNHLPLGLCVLGSSLRGKRKSEWIHELPSLKASLHGDIEKILRVGYDSLGDDDIYKTIFLHIACLFDGEEEDRVIQLLDNPNCDIKYGLTVLVERALVSISSEKRVMMHHLLRKMGREIVRRQSAHEPGKRQCLIDAQEIYDVLADETGTGSVLGISFNMSETSELYLGEGAFSGMNNLQILRFYKKWSDKARLHLLEGLDCLPLPRKLKLLHWEACPMKHMPFRFRPECLIEINMKESKLRKLWEGVPMLRSLKKMDLSYSISLEELPDLSEARFLNHLDLRNCESLVRLPSSIWKLGGLKFLHLHHCINLEPLPANDALYSLSYLSIGECSKMVDFPEISSSIKRLDVCFTPISAVPPSVEYWDCLRKVEMIGCKNITEFPRLSYTVTKLHLHLTGIKEIPHWISDLYELKELSMAFCSELEEISPKICELGKLRSLNFNWCYNVREFPAEIFQSFCIWHELELQLLGIGKNSLPTYTPEKTEDFPLRLYLSENDFVSIPDTVVKQVQYLSLRDCRELESLPELPGSLSELHADNCVSLERLAQSSRSSHDPKLILSFINCSNLDEEARELVIQQWACGYAVLPGGEVPYCFTHRANGSSLIIHLNPGNIYASLRFKACVVLPPVDELDAPFRSFQISCYVRGRHSTTVYKWPEIDVDESNDPLLEDHLFILNSYFTLEGDNIPESEMVFDFRCLGMKVYPDTVSNKILECGVQLLEPCSCEYDSIAHPELSTIPFKDDEGNNKSIAETGKTNKRARSSDAEGLEKTSKSLRLSN</sequence>
<dbReference type="AlphaFoldDB" id="A0ABC8LBN5"/>
<dbReference type="FunFam" id="1.10.8.430:FF:000002">
    <property type="entry name" value="Disease resistance protein (TIR-NBS-LRR class)"/>
    <property type="match status" value="1"/>
</dbReference>
<dbReference type="FunFam" id="3.40.50.10140:FF:000007">
    <property type="entry name" value="Disease resistance protein (TIR-NBS-LRR class)"/>
    <property type="match status" value="1"/>
</dbReference>
<dbReference type="InterPro" id="IPR002182">
    <property type="entry name" value="NB-ARC"/>
</dbReference>
<comment type="caution">
    <text evidence="10">The sequence shown here is derived from an EMBL/GenBank/DDBJ whole genome shotgun (WGS) entry which is preliminary data.</text>
</comment>
<feature type="region of interest" description="Disordered" evidence="8">
    <location>
        <begin position="1119"/>
        <end position="1160"/>
    </location>
</feature>
<dbReference type="GO" id="GO:0006952">
    <property type="term" value="P:defense response"/>
    <property type="evidence" value="ECO:0007669"/>
    <property type="project" value="UniProtKB-KW"/>
</dbReference>
<keyword evidence="6" id="KW-0520">NAD</keyword>
<dbReference type="InterPro" id="IPR032675">
    <property type="entry name" value="LRR_dom_sf"/>
</dbReference>
<dbReference type="Pfam" id="PF01582">
    <property type="entry name" value="TIR"/>
    <property type="match status" value="1"/>
</dbReference>
<dbReference type="Gene3D" id="3.40.50.300">
    <property type="entry name" value="P-loop containing nucleotide triphosphate hydrolases"/>
    <property type="match status" value="1"/>
</dbReference>
<dbReference type="SUPFAM" id="SSF46785">
    <property type="entry name" value="Winged helix' DNA-binding domain"/>
    <property type="match status" value="1"/>
</dbReference>
<dbReference type="InterPro" id="IPR036390">
    <property type="entry name" value="WH_DNA-bd_sf"/>
</dbReference>
<protein>
    <recommendedName>
        <fullName evidence="1">ADP-ribosyl cyclase/cyclic ADP-ribose hydrolase</fullName>
        <ecNumber evidence="1">3.2.2.6</ecNumber>
    </recommendedName>
</protein>
<dbReference type="EMBL" id="CAKOAT010501821">
    <property type="protein sequence ID" value="CAH8380967.1"/>
    <property type="molecule type" value="Genomic_DNA"/>
</dbReference>
<evidence type="ECO:0000256" key="3">
    <source>
        <dbReference type="ARBA" id="ARBA00022737"/>
    </source>
</evidence>
<evidence type="ECO:0000256" key="4">
    <source>
        <dbReference type="ARBA" id="ARBA00022801"/>
    </source>
</evidence>
<dbReference type="SUPFAM" id="SSF52540">
    <property type="entry name" value="P-loop containing nucleoside triphosphate hydrolases"/>
    <property type="match status" value="1"/>
</dbReference>
<dbReference type="PRINTS" id="PR00364">
    <property type="entry name" value="DISEASERSIST"/>
</dbReference>
<dbReference type="PROSITE" id="PS50104">
    <property type="entry name" value="TIR"/>
    <property type="match status" value="1"/>
</dbReference>